<gene>
    <name evidence="3" type="ORF">OCU04_002370</name>
</gene>
<feature type="compositionally biased region" description="Low complexity" evidence="1">
    <location>
        <begin position="47"/>
        <end position="63"/>
    </location>
</feature>
<keyword evidence="4" id="KW-1185">Reference proteome</keyword>
<name>A0A9X0DM42_9HELO</name>
<keyword evidence="2" id="KW-1133">Transmembrane helix</keyword>
<dbReference type="EMBL" id="JAPEIS010000002">
    <property type="protein sequence ID" value="KAJ8068671.1"/>
    <property type="molecule type" value="Genomic_DNA"/>
</dbReference>
<sequence>MFPNPVPSLSPPSRGSSIHTAIPTPTSSSLLPSQASSVHTPIPTPAPSKILPAPLSKPLSKPLPTAPITPPEESHCPIPLNTTTSETQPLLQYPVTTHSHPSTHEPENPIITNSQDLPLTLTINAPNHHRKTNFLALILCTISLAASLICITILALTNHHGNNPNKKAHSNSPVHAYDNPTLFPPHHHITRARPLTSTAHTEPPESPHFKGIELAILCLVVFIISAIVRVVSYLMSKWGFCFGGDGSEMSEDCFEDEERCEGGKMVDVGYMV</sequence>
<dbReference type="OrthoDB" id="3561506at2759"/>
<accession>A0A9X0DM42</accession>
<feature type="compositionally biased region" description="Pro residues" evidence="1">
    <location>
        <begin position="1"/>
        <end position="10"/>
    </location>
</feature>
<dbReference type="AlphaFoldDB" id="A0A9X0DM42"/>
<evidence type="ECO:0000256" key="2">
    <source>
        <dbReference type="SAM" id="Phobius"/>
    </source>
</evidence>
<evidence type="ECO:0000256" key="1">
    <source>
        <dbReference type="SAM" id="MobiDB-lite"/>
    </source>
</evidence>
<comment type="caution">
    <text evidence="3">The sequence shown here is derived from an EMBL/GenBank/DDBJ whole genome shotgun (WGS) entry which is preliminary data.</text>
</comment>
<keyword evidence="2" id="KW-0472">Membrane</keyword>
<proteinExistence type="predicted"/>
<organism evidence="3 4">
    <name type="scientific">Sclerotinia nivalis</name>
    <dbReference type="NCBI Taxonomy" id="352851"/>
    <lineage>
        <taxon>Eukaryota</taxon>
        <taxon>Fungi</taxon>
        <taxon>Dikarya</taxon>
        <taxon>Ascomycota</taxon>
        <taxon>Pezizomycotina</taxon>
        <taxon>Leotiomycetes</taxon>
        <taxon>Helotiales</taxon>
        <taxon>Sclerotiniaceae</taxon>
        <taxon>Sclerotinia</taxon>
    </lineage>
</organism>
<dbReference type="Proteomes" id="UP001152300">
    <property type="component" value="Unassembled WGS sequence"/>
</dbReference>
<feature type="compositionally biased region" description="Low complexity" evidence="1">
    <location>
        <begin position="20"/>
        <end position="37"/>
    </location>
</feature>
<feature type="transmembrane region" description="Helical" evidence="2">
    <location>
        <begin position="134"/>
        <end position="156"/>
    </location>
</feature>
<evidence type="ECO:0000313" key="3">
    <source>
        <dbReference type="EMBL" id="KAJ8068671.1"/>
    </source>
</evidence>
<feature type="transmembrane region" description="Helical" evidence="2">
    <location>
        <begin position="214"/>
        <end position="235"/>
    </location>
</feature>
<reference evidence="3" key="1">
    <citation type="submission" date="2022-11" db="EMBL/GenBank/DDBJ databases">
        <title>Genome Resource of Sclerotinia nivalis Strain SnTB1, a Plant Pathogen Isolated from American Ginseng.</title>
        <authorList>
            <person name="Fan S."/>
        </authorList>
    </citation>
    <scope>NUCLEOTIDE SEQUENCE</scope>
    <source>
        <strain evidence="3">SnTB1</strain>
    </source>
</reference>
<keyword evidence="2" id="KW-0812">Transmembrane</keyword>
<feature type="region of interest" description="Disordered" evidence="1">
    <location>
        <begin position="1"/>
        <end position="72"/>
    </location>
</feature>
<protein>
    <submittedName>
        <fullName evidence="3">Uncharacterized protein</fullName>
    </submittedName>
</protein>
<evidence type="ECO:0000313" key="4">
    <source>
        <dbReference type="Proteomes" id="UP001152300"/>
    </source>
</evidence>